<reference evidence="2 3" key="1">
    <citation type="submission" date="2019-10" db="EMBL/GenBank/DDBJ databases">
        <authorList>
            <person name="Palmer J.M."/>
        </authorList>
    </citation>
    <scope>NUCLEOTIDE SEQUENCE [LARGE SCALE GENOMIC DNA]</scope>
    <source>
        <strain evidence="2 3">TWF694</strain>
    </source>
</reference>
<dbReference type="PANTHER" id="PTHR34618:SF3">
    <property type="entry name" value="GEGH 16 PROTEIN"/>
    <property type="match status" value="1"/>
</dbReference>
<dbReference type="AlphaFoldDB" id="A0AAV9XIS0"/>
<evidence type="ECO:0000256" key="1">
    <source>
        <dbReference type="SAM" id="SignalP"/>
    </source>
</evidence>
<dbReference type="Proteomes" id="UP001365542">
    <property type="component" value="Unassembled WGS sequence"/>
</dbReference>
<dbReference type="EMBL" id="JAVHJO010000003">
    <property type="protein sequence ID" value="KAK6541861.1"/>
    <property type="molecule type" value="Genomic_DNA"/>
</dbReference>
<proteinExistence type="predicted"/>
<sequence length="348" mass="37774">MHLKLTTALVALQLPLALSHVLVTNAFGNADPKAKTYGIGLLEGTDRRNFARSANQRDVTVFSDPTMAPNGSGNEQRTGGDKWYCKKCPIYDQECAKCKGVPDCKLCFISYDPNCAQCRKRNLPGCGRTYYMSPSRYYVMDSPQLRGTDGDARYSLYNTGYLNTTAWMEWMMDRSLLAKVTAGGWLNVTMAQQNTDGGGPYSCEIDETGTGDHFKPIPAVGGSDCLGLYGANLCNNQDWYVGAIMPSDLKCTGTTTGETDKTVLKNICMVKCTNDAPNGPFGGCIPVQQVDGSAAKFPPLGRQNFCENGKWTASGAYTDKIVRFLAGNDNLKQADISTLVKQVGGKRA</sequence>
<protein>
    <submittedName>
        <fullName evidence="2">Uncharacterized protein</fullName>
    </submittedName>
</protein>
<dbReference type="InterPro" id="IPR021476">
    <property type="entry name" value="Egh16-like"/>
</dbReference>
<comment type="caution">
    <text evidence="2">The sequence shown here is derived from an EMBL/GenBank/DDBJ whole genome shotgun (WGS) entry which is preliminary data.</text>
</comment>
<feature type="signal peptide" evidence="1">
    <location>
        <begin position="1"/>
        <end position="19"/>
    </location>
</feature>
<dbReference type="PANTHER" id="PTHR34618">
    <property type="entry name" value="SURFACE PROTEIN MAS1, PUTATIVE-RELATED"/>
    <property type="match status" value="1"/>
</dbReference>
<accession>A0AAV9XIS0</accession>
<evidence type="ECO:0000313" key="3">
    <source>
        <dbReference type="Proteomes" id="UP001365542"/>
    </source>
</evidence>
<gene>
    <name evidence="2" type="ORF">TWF694_007638</name>
</gene>
<feature type="chain" id="PRO_5043900481" evidence="1">
    <location>
        <begin position="20"/>
        <end position="348"/>
    </location>
</feature>
<dbReference type="Pfam" id="PF11327">
    <property type="entry name" value="Egh16-like"/>
    <property type="match status" value="1"/>
</dbReference>
<name>A0AAV9XIS0_9PEZI</name>
<keyword evidence="3" id="KW-1185">Reference proteome</keyword>
<evidence type="ECO:0000313" key="2">
    <source>
        <dbReference type="EMBL" id="KAK6541861.1"/>
    </source>
</evidence>
<keyword evidence="1" id="KW-0732">Signal</keyword>
<organism evidence="2 3">
    <name type="scientific">Orbilia ellipsospora</name>
    <dbReference type="NCBI Taxonomy" id="2528407"/>
    <lineage>
        <taxon>Eukaryota</taxon>
        <taxon>Fungi</taxon>
        <taxon>Dikarya</taxon>
        <taxon>Ascomycota</taxon>
        <taxon>Pezizomycotina</taxon>
        <taxon>Orbiliomycetes</taxon>
        <taxon>Orbiliales</taxon>
        <taxon>Orbiliaceae</taxon>
        <taxon>Orbilia</taxon>
    </lineage>
</organism>